<accession>A0A6B9V9W3</accession>
<proteinExistence type="predicted"/>
<evidence type="ECO:0000313" key="1">
    <source>
        <dbReference type="EMBL" id="QHN78269.1"/>
    </source>
</evidence>
<dbReference type="AlphaFoldDB" id="A0A6B9V9W3"/>
<gene>
    <name evidence="1" type="ORF">DS421_19g659910</name>
</gene>
<sequence length="91" mass="10036">MTHRLLSSFSPSLTIHNAHHQHLVRSASPLTIVVCALTRESLDEELTSKQWLGVADCANFKSGSKELKVECKSSAKNGHMQHKILSGRSKV</sequence>
<protein>
    <submittedName>
        <fullName evidence="1">Uncharacterized protein</fullName>
    </submittedName>
</protein>
<dbReference type="Proteomes" id="UP000464620">
    <property type="component" value="Chromosome B09"/>
</dbReference>
<reference evidence="1 2" key="1">
    <citation type="submission" date="2020-01" db="EMBL/GenBank/DDBJ databases">
        <title>Genome sequence of Arachis hypogaea, cultivar Shitouqi.</title>
        <authorList>
            <person name="Zhuang W."/>
            <person name="Chen H."/>
            <person name="Varshney R."/>
            <person name="Wang D."/>
            <person name="Ming R."/>
        </authorList>
    </citation>
    <scope>NUCLEOTIDE SEQUENCE [LARGE SCALE GENOMIC DNA]</scope>
    <source>
        <tissue evidence="1">Young leaf</tissue>
    </source>
</reference>
<name>A0A6B9V9W3_ARAHY</name>
<evidence type="ECO:0000313" key="2">
    <source>
        <dbReference type="Proteomes" id="UP000464620"/>
    </source>
</evidence>
<dbReference type="EMBL" id="CP031001">
    <property type="protein sequence ID" value="QHN78269.1"/>
    <property type="molecule type" value="Genomic_DNA"/>
</dbReference>
<organism evidence="1 2">
    <name type="scientific">Arachis hypogaea</name>
    <name type="common">Peanut</name>
    <dbReference type="NCBI Taxonomy" id="3818"/>
    <lineage>
        <taxon>Eukaryota</taxon>
        <taxon>Viridiplantae</taxon>
        <taxon>Streptophyta</taxon>
        <taxon>Embryophyta</taxon>
        <taxon>Tracheophyta</taxon>
        <taxon>Spermatophyta</taxon>
        <taxon>Magnoliopsida</taxon>
        <taxon>eudicotyledons</taxon>
        <taxon>Gunneridae</taxon>
        <taxon>Pentapetalae</taxon>
        <taxon>rosids</taxon>
        <taxon>fabids</taxon>
        <taxon>Fabales</taxon>
        <taxon>Fabaceae</taxon>
        <taxon>Papilionoideae</taxon>
        <taxon>50 kb inversion clade</taxon>
        <taxon>dalbergioids sensu lato</taxon>
        <taxon>Dalbergieae</taxon>
        <taxon>Pterocarpus clade</taxon>
        <taxon>Arachis</taxon>
    </lineage>
</organism>